<reference evidence="1 2" key="1">
    <citation type="submission" date="2020-05" db="EMBL/GenBank/DDBJ databases">
        <title>Horizontal transmission and recombination maintain forever young bacterial symbiont genomes.</title>
        <authorList>
            <person name="Russell S.L."/>
            <person name="Pepper-Tunick E."/>
            <person name="Svedberg J."/>
            <person name="Byrne A."/>
            <person name="Ruelas Castillo J."/>
            <person name="Vollmers C."/>
            <person name="Beinart R.A."/>
            <person name="Corbett-Detig R."/>
        </authorList>
    </citation>
    <scope>NUCLEOTIDE SEQUENCE [LARGE SCALE GENOMIC DNA]</scope>
    <source>
        <strain evidence="1">455</strain>
    </source>
</reference>
<gene>
    <name evidence="1" type="ORF">H0A76_04455</name>
</gene>
<evidence type="ECO:0000313" key="1">
    <source>
        <dbReference type="EMBL" id="NYT27201.1"/>
    </source>
</evidence>
<dbReference type="AlphaFoldDB" id="A0A853F2M6"/>
<accession>A0A853F2M6</accession>
<proteinExistence type="predicted"/>
<name>A0A853F2M6_9GAMM</name>
<organism evidence="1 2">
    <name type="scientific">Candidatus Thiodubiliella endoseptemdiera</name>
    <dbReference type="NCBI Taxonomy" id="2738886"/>
    <lineage>
        <taxon>Bacteria</taxon>
        <taxon>Pseudomonadati</taxon>
        <taxon>Pseudomonadota</taxon>
        <taxon>Gammaproteobacteria</taxon>
        <taxon>Candidatus Pseudothioglobaceae</taxon>
        <taxon>Candidatus Thiodubiliella</taxon>
    </lineage>
</organism>
<evidence type="ECO:0000313" key="2">
    <source>
        <dbReference type="Proteomes" id="UP000568751"/>
    </source>
</evidence>
<protein>
    <submittedName>
        <fullName evidence="1">Uncharacterized protein</fullName>
    </submittedName>
</protein>
<dbReference type="EMBL" id="JACCHT010000001">
    <property type="protein sequence ID" value="NYT27201.1"/>
    <property type="molecule type" value="Genomic_DNA"/>
</dbReference>
<comment type="caution">
    <text evidence="1">The sequence shown here is derived from an EMBL/GenBank/DDBJ whole genome shotgun (WGS) entry which is preliminary data.</text>
</comment>
<sequence>MDVYQESIKINQKKKRAFRVLKENLESCLRFWGKKLRPTQNKKIQSPIFEPHPFLAGDV</sequence>
<dbReference type="Proteomes" id="UP000568751">
    <property type="component" value="Unassembled WGS sequence"/>
</dbReference>